<dbReference type="Pfam" id="PF02583">
    <property type="entry name" value="Trns_repr_metal"/>
    <property type="match status" value="1"/>
</dbReference>
<dbReference type="GO" id="GO:0003677">
    <property type="term" value="F:DNA binding"/>
    <property type="evidence" value="ECO:0007669"/>
    <property type="project" value="InterPro"/>
</dbReference>
<dbReference type="GO" id="GO:0045892">
    <property type="term" value="P:negative regulation of DNA-templated transcription"/>
    <property type="evidence" value="ECO:0007669"/>
    <property type="project" value="UniProtKB-ARBA"/>
</dbReference>
<dbReference type="InterPro" id="IPR038390">
    <property type="entry name" value="Metal_Tscrpt_repr_sf"/>
</dbReference>
<accession>A0A6I0F4N2</accession>
<dbReference type="Gene3D" id="1.20.58.1000">
    <property type="entry name" value="Metal-sensitive repressor, helix protomer"/>
    <property type="match status" value="1"/>
</dbReference>
<dbReference type="CDD" id="cd10152">
    <property type="entry name" value="SaCsoR-like_DUF156"/>
    <property type="match status" value="1"/>
</dbReference>
<gene>
    <name evidence="1" type="ORF">F8154_02300</name>
</gene>
<dbReference type="EMBL" id="WBZC01000008">
    <property type="protein sequence ID" value="KAB3537831.1"/>
    <property type="molecule type" value="Genomic_DNA"/>
</dbReference>
<dbReference type="PANTHER" id="PTHR33677:SF3">
    <property type="entry name" value="COPPER-SENSING TRANSCRIPTIONAL REPRESSOR RICR"/>
    <property type="match status" value="1"/>
</dbReference>
<proteinExistence type="predicted"/>
<organism evidence="1 2">
    <name type="scientific">Alkaliphilus pronyensis</name>
    <dbReference type="NCBI Taxonomy" id="1482732"/>
    <lineage>
        <taxon>Bacteria</taxon>
        <taxon>Bacillati</taxon>
        <taxon>Bacillota</taxon>
        <taxon>Clostridia</taxon>
        <taxon>Peptostreptococcales</taxon>
        <taxon>Natronincolaceae</taxon>
        <taxon>Alkaliphilus</taxon>
    </lineage>
</organism>
<protein>
    <submittedName>
        <fullName evidence="1">Metal-sensing transcriptional repressor</fullName>
    </submittedName>
</protein>
<dbReference type="AlphaFoldDB" id="A0A6I0F4N2"/>
<dbReference type="InterPro" id="IPR003735">
    <property type="entry name" value="Metal_Tscrpt_repr"/>
</dbReference>
<dbReference type="PANTHER" id="PTHR33677">
    <property type="entry name" value="TRANSCRIPTIONAL REPRESSOR FRMR-RELATED"/>
    <property type="match status" value="1"/>
</dbReference>
<name>A0A6I0F4N2_9FIRM</name>
<evidence type="ECO:0000313" key="1">
    <source>
        <dbReference type="EMBL" id="KAB3537831.1"/>
    </source>
</evidence>
<dbReference type="Proteomes" id="UP000432715">
    <property type="component" value="Unassembled WGS sequence"/>
</dbReference>
<reference evidence="1 2" key="1">
    <citation type="submission" date="2019-10" db="EMBL/GenBank/DDBJ databases">
        <title>Alkaliphilus serpentinus sp. nov. and Alkaliphilus pronyensis sp. nov., two novel anaerobic alkaliphilic species isolated from the serpentinized-hosted hydrothermal field of the Prony Bay (New Caledonia).</title>
        <authorList>
            <person name="Postec A."/>
        </authorList>
    </citation>
    <scope>NUCLEOTIDE SEQUENCE [LARGE SCALE GENOMIC DNA]</scope>
    <source>
        <strain evidence="1 2">LacV</strain>
    </source>
</reference>
<keyword evidence="2" id="KW-1185">Reference proteome</keyword>
<dbReference type="OrthoDB" id="9811244at2"/>
<evidence type="ECO:0000313" key="2">
    <source>
        <dbReference type="Proteomes" id="UP000432715"/>
    </source>
</evidence>
<dbReference type="GO" id="GO:0046872">
    <property type="term" value="F:metal ion binding"/>
    <property type="evidence" value="ECO:0007669"/>
    <property type="project" value="InterPro"/>
</dbReference>
<sequence>MVEENVKKPTEESLKIQKSIIDRLNRIEGQIRGIKNMIERGTYCDDVINQIEASRSALSSIELILLEGHIKNCIKQQLKNGDEEVVDEVLKTIKKLIK</sequence>
<comment type="caution">
    <text evidence="1">The sequence shown here is derived from an EMBL/GenBank/DDBJ whole genome shotgun (WGS) entry which is preliminary data.</text>
</comment>